<dbReference type="CDD" id="cd08946">
    <property type="entry name" value="SDR_e"/>
    <property type="match status" value="1"/>
</dbReference>
<proteinExistence type="inferred from homology"/>
<name>A0ABW8TGU3_9CLOT</name>
<evidence type="ECO:0000313" key="4">
    <source>
        <dbReference type="Proteomes" id="UP001623592"/>
    </source>
</evidence>
<dbReference type="Pfam" id="PF01370">
    <property type="entry name" value="Epimerase"/>
    <property type="match status" value="1"/>
</dbReference>
<dbReference type="EMBL" id="JBJIAA010000011">
    <property type="protein sequence ID" value="MFL0251665.1"/>
    <property type="molecule type" value="Genomic_DNA"/>
</dbReference>
<evidence type="ECO:0000259" key="2">
    <source>
        <dbReference type="Pfam" id="PF01370"/>
    </source>
</evidence>
<comment type="similarity">
    <text evidence="1">Belongs to the NAD(P)-dependent epimerase/dehydratase family.</text>
</comment>
<comment type="caution">
    <text evidence="3">The sequence shown here is derived from an EMBL/GenBank/DDBJ whole genome shotgun (WGS) entry which is preliminary data.</text>
</comment>
<organism evidence="3 4">
    <name type="scientific">Clostridium neuense</name>
    <dbReference type="NCBI Taxonomy" id="1728934"/>
    <lineage>
        <taxon>Bacteria</taxon>
        <taxon>Bacillati</taxon>
        <taxon>Bacillota</taxon>
        <taxon>Clostridia</taxon>
        <taxon>Eubacteriales</taxon>
        <taxon>Clostridiaceae</taxon>
        <taxon>Clostridium</taxon>
    </lineage>
</organism>
<sequence length="298" mass="34112">MNLLITGSSGFIGSNLINELELIKKHFDNIYLLSNKEIEGYTCIKYENYNFNKKIFSHIKSIDVVIHIGGYIPKISSEGNVISLCNSNITSTFDLIESLPNLPSKFIFISTTDIYENSEVIDENSKIKPISLYASSKLYCEEMLKAWAEEKNVCLQILRLGHVYGIGEYKYKKIIPIIINKIIKNEVIQLYSNGMQKRAYINVKDCCRLILNSLKLEKFVEPINIVSSTSISMIDLIELLFEISLKKVPIKRINGSSDLRSINYNNEKMIKYLGKDTISLSEGLKEEYDCFLKLLNKN</sequence>
<reference evidence="3 4" key="1">
    <citation type="submission" date="2024-11" db="EMBL/GenBank/DDBJ databases">
        <authorList>
            <person name="Heng Y.C."/>
            <person name="Lim A.C.H."/>
            <person name="Lee J.K.Y."/>
            <person name="Kittelmann S."/>
        </authorList>
    </citation>
    <scope>NUCLEOTIDE SEQUENCE [LARGE SCALE GENOMIC DNA]</scope>
    <source>
        <strain evidence="3 4">WILCCON 0114</strain>
    </source>
</reference>
<feature type="domain" description="NAD-dependent epimerase/dehydratase" evidence="2">
    <location>
        <begin position="4"/>
        <end position="216"/>
    </location>
</feature>
<evidence type="ECO:0000256" key="1">
    <source>
        <dbReference type="ARBA" id="ARBA00007637"/>
    </source>
</evidence>
<dbReference type="PANTHER" id="PTHR43000">
    <property type="entry name" value="DTDP-D-GLUCOSE 4,6-DEHYDRATASE-RELATED"/>
    <property type="match status" value="1"/>
</dbReference>
<gene>
    <name evidence="3" type="ORF">ACJDT4_14675</name>
</gene>
<dbReference type="InterPro" id="IPR001509">
    <property type="entry name" value="Epimerase_deHydtase"/>
</dbReference>
<dbReference type="Proteomes" id="UP001623592">
    <property type="component" value="Unassembled WGS sequence"/>
</dbReference>
<evidence type="ECO:0000313" key="3">
    <source>
        <dbReference type="EMBL" id="MFL0251665.1"/>
    </source>
</evidence>
<protein>
    <submittedName>
        <fullName evidence="3">NAD-dependent epimerase/dehydratase family protein</fullName>
    </submittedName>
</protein>
<keyword evidence="4" id="KW-1185">Reference proteome</keyword>
<accession>A0ABW8TGU3</accession>
<dbReference type="InterPro" id="IPR036291">
    <property type="entry name" value="NAD(P)-bd_dom_sf"/>
</dbReference>
<dbReference type="RefSeq" id="WP_406788314.1">
    <property type="nucleotide sequence ID" value="NZ_JBJIAA010000011.1"/>
</dbReference>
<dbReference type="Gene3D" id="3.40.50.720">
    <property type="entry name" value="NAD(P)-binding Rossmann-like Domain"/>
    <property type="match status" value="1"/>
</dbReference>
<dbReference type="SUPFAM" id="SSF51735">
    <property type="entry name" value="NAD(P)-binding Rossmann-fold domains"/>
    <property type="match status" value="1"/>
</dbReference>